<accession>A0AAN7X5G2</accession>
<organism evidence="2 3">
    <name type="scientific">Eleginops maclovinus</name>
    <name type="common">Patagonian blennie</name>
    <name type="synonym">Eleginus maclovinus</name>
    <dbReference type="NCBI Taxonomy" id="56733"/>
    <lineage>
        <taxon>Eukaryota</taxon>
        <taxon>Metazoa</taxon>
        <taxon>Chordata</taxon>
        <taxon>Craniata</taxon>
        <taxon>Vertebrata</taxon>
        <taxon>Euteleostomi</taxon>
        <taxon>Actinopterygii</taxon>
        <taxon>Neopterygii</taxon>
        <taxon>Teleostei</taxon>
        <taxon>Neoteleostei</taxon>
        <taxon>Acanthomorphata</taxon>
        <taxon>Eupercaria</taxon>
        <taxon>Perciformes</taxon>
        <taxon>Notothenioidei</taxon>
        <taxon>Eleginopidae</taxon>
        <taxon>Eleginops</taxon>
    </lineage>
</organism>
<dbReference type="Proteomes" id="UP001346869">
    <property type="component" value="Unassembled WGS sequence"/>
</dbReference>
<reference evidence="2 3" key="2">
    <citation type="journal article" date="2023" name="Mol. Biol. Evol.">
        <title>Genomics of Secondarily Temperate Adaptation in the Only Non-Antarctic Icefish.</title>
        <authorList>
            <person name="Rivera-Colon A.G."/>
            <person name="Rayamajhi N."/>
            <person name="Minhas B.F."/>
            <person name="Madrigal G."/>
            <person name="Bilyk K.T."/>
            <person name="Yoon V."/>
            <person name="Hune M."/>
            <person name="Gregory S."/>
            <person name="Cheng C.H.C."/>
            <person name="Catchen J.M."/>
        </authorList>
    </citation>
    <scope>NUCLEOTIDE SEQUENCE [LARGE SCALE GENOMIC DNA]</scope>
    <source>
        <strain evidence="2">JMC-PN-2008</strain>
    </source>
</reference>
<sequence>MQGQWRQLLRWCEVQRGALFGRGSLFLFHGLCFPLMMGPLSVLPVDLHHSGLLIKPPFTNPKQGNKEGKREKGERKAVMEVWKGKGDGKEKCSEEQIEG</sequence>
<proteinExistence type="predicted"/>
<evidence type="ECO:0000313" key="3">
    <source>
        <dbReference type="Proteomes" id="UP001346869"/>
    </source>
</evidence>
<evidence type="ECO:0000256" key="1">
    <source>
        <dbReference type="SAM" id="MobiDB-lite"/>
    </source>
</evidence>
<reference evidence="2 3" key="1">
    <citation type="journal article" date="2023" name="Genes (Basel)">
        <title>Chromosome-Level Genome Assembly and Circadian Gene Repertoire of the Patagonia Blennie Eleginops maclovinus-The Closest Ancestral Proxy of Antarctic Cryonotothenioids.</title>
        <authorList>
            <person name="Cheng C.C."/>
            <person name="Rivera-Colon A.G."/>
            <person name="Minhas B.F."/>
            <person name="Wilson L."/>
            <person name="Rayamajhi N."/>
            <person name="Vargas-Chacoff L."/>
            <person name="Catchen J.M."/>
        </authorList>
    </citation>
    <scope>NUCLEOTIDE SEQUENCE [LARGE SCALE GENOMIC DNA]</scope>
    <source>
        <strain evidence="2">JMC-PN-2008</strain>
    </source>
</reference>
<evidence type="ECO:0000313" key="2">
    <source>
        <dbReference type="EMBL" id="KAK5854902.1"/>
    </source>
</evidence>
<protein>
    <submittedName>
        <fullName evidence="2">Uncharacterized protein</fullName>
    </submittedName>
</protein>
<dbReference type="EMBL" id="JAUZQC010000018">
    <property type="protein sequence ID" value="KAK5854902.1"/>
    <property type="molecule type" value="Genomic_DNA"/>
</dbReference>
<feature type="compositionally biased region" description="Basic and acidic residues" evidence="1">
    <location>
        <begin position="64"/>
        <end position="76"/>
    </location>
</feature>
<comment type="caution">
    <text evidence="2">The sequence shown here is derived from an EMBL/GenBank/DDBJ whole genome shotgun (WGS) entry which is preliminary data.</text>
</comment>
<gene>
    <name evidence="2" type="ORF">PBY51_005053</name>
</gene>
<keyword evidence="3" id="KW-1185">Reference proteome</keyword>
<name>A0AAN7X5G2_ELEMC</name>
<feature type="region of interest" description="Disordered" evidence="1">
    <location>
        <begin position="57"/>
        <end position="76"/>
    </location>
</feature>
<dbReference type="AlphaFoldDB" id="A0AAN7X5G2"/>